<dbReference type="OrthoDB" id="5788137at2759"/>
<dbReference type="AlphaFoldDB" id="A0A6G1FWF6"/>
<dbReference type="RefSeq" id="XP_033531663.1">
    <property type="nucleotide sequence ID" value="XM_033677669.1"/>
</dbReference>
<dbReference type="PROSITE" id="PS50244">
    <property type="entry name" value="S5A_REDUCTASE"/>
    <property type="match status" value="1"/>
</dbReference>
<evidence type="ECO:0000256" key="3">
    <source>
        <dbReference type="ARBA" id="ARBA00022692"/>
    </source>
</evidence>
<accession>A0A6G1FWF6</accession>
<keyword evidence="3 6" id="KW-0812">Transmembrane</keyword>
<dbReference type="PANTHER" id="PTHR10556">
    <property type="entry name" value="3-OXO-5-ALPHA-STEROID 4-DEHYDROGENASE"/>
    <property type="match status" value="1"/>
</dbReference>
<feature type="transmembrane region" description="Helical" evidence="6">
    <location>
        <begin position="88"/>
        <end position="109"/>
    </location>
</feature>
<keyword evidence="5 6" id="KW-0472">Membrane</keyword>
<dbReference type="InterPro" id="IPR039357">
    <property type="entry name" value="SRD5A/TECR"/>
</dbReference>
<reference evidence="10" key="2">
    <citation type="submission" date="2020-04" db="EMBL/GenBank/DDBJ databases">
        <authorList>
            <consortium name="NCBI Genome Project"/>
        </authorList>
    </citation>
    <scope>NUCLEOTIDE SEQUENCE</scope>
    <source>
        <strain evidence="10">CBS 781.70</strain>
    </source>
</reference>
<keyword evidence="4 6" id="KW-1133">Transmembrane helix</keyword>
<comment type="similarity">
    <text evidence="2">Belongs to the steroid 5-alpha reductase family.</text>
</comment>
<feature type="transmembrane region" description="Helical" evidence="6">
    <location>
        <begin position="156"/>
        <end position="175"/>
    </location>
</feature>
<evidence type="ECO:0000313" key="9">
    <source>
        <dbReference type="Proteomes" id="UP000504638"/>
    </source>
</evidence>
<reference evidence="8 10" key="1">
    <citation type="submission" date="2020-01" db="EMBL/GenBank/DDBJ databases">
        <authorList>
            <consortium name="DOE Joint Genome Institute"/>
            <person name="Haridas S."/>
            <person name="Albert R."/>
            <person name="Binder M."/>
            <person name="Bloem J."/>
            <person name="Labutti K."/>
            <person name="Salamov A."/>
            <person name="Andreopoulos B."/>
            <person name="Baker S.E."/>
            <person name="Barry K."/>
            <person name="Bills G."/>
            <person name="Bluhm B.H."/>
            <person name="Cannon C."/>
            <person name="Castanera R."/>
            <person name="Culley D.E."/>
            <person name="Daum C."/>
            <person name="Ezra D."/>
            <person name="Gonzalez J.B."/>
            <person name="Henrissat B."/>
            <person name="Kuo A."/>
            <person name="Liang C."/>
            <person name="Lipzen A."/>
            <person name="Lutzoni F."/>
            <person name="Magnuson J."/>
            <person name="Mondo S."/>
            <person name="Nolan M."/>
            <person name="Ohm R."/>
            <person name="Pangilinan J."/>
            <person name="Park H.-J."/>
            <person name="Ramirez L."/>
            <person name="Alfaro M."/>
            <person name="Sun H."/>
            <person name="Tritt A."/>
            <person name="Yoshinaga Y."/>
            <person name="Zwiers L.-H."/>
            <person name="Turgeon B.G."/>
            <person name="Goodwin S.B."/>
            <person name="Spatafora J.W."/>
            <person name="Crous P.W."/>
            <person name="Grigoriev I.V."/>
        </authorList>
    </citation>
    <scope>NUCLEOTIDE SEQUENCE</scope>
    <source>
        <strain evidence="8 10">CBS 781.70</strain>
    </source>
</reference>
<dbReference type="EMBL" id="ML975168">
    <property type="protein sequence ID" value="KAF1810032.1"/>
    <property type="molecule type" value="Genomic_DNA"/>
</dbReference>
<organism evidence="8">
    <name type="scientific">Eremomyces bilateralis CBS 781.70</name>
    <dbReference type="NCBI Taxonomy" id="1392243"/>
    <lineage>
        <taxon>Eukaryota</taxon>
        <taxon>Fungi</taxon>
        <taxon>Dikarya</taxon>
        <taxon>Ascomycota</taxon>
        <taxon>Pezizomycotina</taxon>
        <taxon>Dothideomycetes</taxon>
        <taxon>Dothideomycetes incertae sedis</taxon>
        <taxon>Eremomycetales</taxon>
        <taxon>Eremomycetaceae</taxon>
        <taxon>Eremomyces</taxon>
    </lineage>
</organism>
<evidence type="ECO:0000259" key="7">
    <source>
        <dbReference type="Pfam" id="PF02544"/>
    </source>
</evidence>
<evidence type="ECO:0000256" key="5">
    <source>
        <dbReference type="ARBA" id="ARBA00023136"/>
    </source>
</evidence>
<dbReference type="InterPro" id="IPR001104">
    <property type="entry name" value="3-oxo-5_a-steroid_4-DH_C"/>
</dbReference>
<proteinExistence type="inferred from homology"/>
<evidence type="ECO:0000256" key="6">
    <source>
        <dbReference type="SAM" id="Phobius"/>
    </source>
</evidence>
<dbReference type="GeneID" id="54418239"/>
<dbReference type="GO" id="GO:0016020">
    <property type="term" value="C:membrane"/>
    <property type="evidence" value="ECO:0007669"/>
    <property type="project" value="UniProtKB-SubCell"/>
</dbReference>
<name>A0A6G1FWF6_9PEZI</name>
<comment type="subcellular location">
    <subcellularLocation>
        <location evidence="1">Membrane</location>
        <topology evidence="1">Multi-pass membrane protein</topology>
    </subcellularLocation>
</comment>
<dbReference type="PANTHER" id="PTHR10556:SF43">
    <property type="entry name" value="STEROID 5-ALPHA-REDUCTASE DET2"/>
    <property type="match status" value="1"/>
</dbReference>
<feature type="domain" description="3-oxo-5-alpha-steroid 4-dehydrogenase C-terminal" evidence="7">
    <location>
        <begin position="123"/>
        <end position="284"/>
    </location>
</feature>
<dbReference type="GO" id="GO:0003865">
    <property type="term" value="F:3-oxo-5-alpha-steroid 4-dehydrogenase activity"/>
    <property type="evidence" value="ECO:0007669"/>
    <property type="project" value="InterPro"/>
</dbReference>
<feature type="transmembrane region" description="Helical" evidence="6">
    <location>
        <begin position="56"/>
        <end position="76"/>
    </location>
</feature>
<dbReference type="Pfam" id="PF02544">
    <property type="entry name" value="Steroid_dh"/>
    <property type="match status" value="1"/>
</dbReference>
<sequence>MSLIQGWLPPSRQNWELIVNLFSYVFPLFTCLQWLTDWYPMGKTSITSRFNIPGKVAWTLMEVPGFSTLVYIMFALPKQLGIGALPWGNWLMTGLFVTHYVYRALLAPLVLNPSMSPIHPLVAFFAAGFQMANALSIGGWLAGYGPTDAGYWDGRTLQVGVGTVIWAAGLIGNIYHDDVLRDIRRVAMRKKEDDKARGKASDSSKVYQVPEKGLFRYVLYAHYLCEWIEWTGYWVMGGVGCIPARTFVINEITTMLPRATSGKRWYIAKFGKEKIGGRKAAIPGLI</sequence>
<gene>
    <name evidence="8 10" type="ORF">P152DRAFT_440610</name>
</gene>
<reference evidence="10" key="3">
    <citation type="submission" date="2025-04" db="UniProtKB">
        <authorList>
            <consortium name="RefSeq"/>
        </authorList>
    </citation>
    <scope>IDENTIFICATION</scope>
    <source>
        <strain evidence="10">CBS 781.70</strain>
    </source>
</reference>
<dbReference type="InterPro" id="IPR016636">
    <property type="entry name" value="3-oxo-5-alpha-steroid_4-DH"/>
</dbReference>
<evidence type="ECO:0000313" key="8">
    <source>
        <dbReference type="EMBL" id="KAF1810032.1"/>
    </source>
</evidence>
<dbReference type="PIRSF" id="PIRSF015596">
    <property type="entry name" value="5_alpha-SR2"/>
    <property type="match status" value="1"/>
</dbReference>
<evidence type="ECO:0000256" key="2">
    <source>
        <dbReference type="ARBA" id="ARBA00007742"/>
    </source>
</evidence>
<evidence type="ECO:0000256" key="1">
    <source>
        <dbReference type="ARBA" id="ARBA00004141"/>
    </source>
</evidence>
<feature type="transmembrane region" description="Helical" evidence="6">
    <location>
        <begin position="121"/>
        <end position="144"/>
    </location>
</feature>
<dbReference type="GO" id="GO:0008202">
    <property type="term" value="P:steroid metabolic process"/>
    <property type="evidence" value="ECO:0007669"/>
    <property type="project" value="InterPro"/>
</dbReference>
<evidence type="ECO:0000313" key="10">
    <source>
        <dbReference type="RefSeq" id="XP_033531663.1"/>
    </source>
</evidence>
<dbReference type="Proteomes" id="UP000504638">
    <property type="component" value="Unplaced"/>
</dbReference>
<feature type="transmembrane region" description="Helical" evidence="6">
    <location>
        <begin position="17"/>
        <end position="35"/>
    </location>
</feature>
<keyword evidence="9" id="KW-1185">Reference proteome</keyword>
<protein>
    <submittedName>
        <fullName evidence="8 10">3-oxo-5-alpha-steroid 4-dehydrogenase</fullName>
    </submittedName>
</protein>
<evidence type="ECO:0000256" key="4">
    <source>
        <dbReference type="ARBA" id="ARBA00022989"/>
    </source>
</evidence>